<dbReference type="PIRSF" id="PIRSF001439">
    <property type="entry name" value="CryM"/>
    <property type="match status" value="1"/>
</dbReference>
<dbReference type="PANTHER" id="PTHR13812:SF19">
    <property type="entry name" value="KETIMINE REDUCTASE MU-CRYSTALLIN"/>
    <property type="match status" value="1"/>
</dbReference>
<evidence type="ECO:0000313" key="2">
    <source>
        <dbReference type="Proteomes" id="UP001596528"/>
    </source>
</evidence>
<dbReference type="InterPro" id="IPR003462">
    <property type="entry name" value="ODC_Mu_crystall"/>
</dbReference>
<dbReference type="Pfam" id="PF02423">
    <property type="entry name" value="OCD_Mu_crystall"/>
    <property type="match status" value="1"/>
</dbReference>
<reference evidence="2" key="1">
    <citation type="journal article" date="2019" name="Int. J. Syst. Evol. Microbiol.">
        <title>The Global Catalogue of Microorganisms (GCM) 10K type strain sequencing project: providing services to taxonomists for standard genome sequencing and annotation.</title>
        <authorList>
            <consortium name="The Broad Institute Genomics Platform"/>
            <consortium name="The Broad Institute Genome Sequencing Center for Infectious Disease"/>
            <person name="Wu L."/>
            <person name="Ma J."/>
        </authorList>
    </citation>
    <scope>NUCLEOTIDE SEQUENCE [LARGE SCALE GENOMIC DNA]</scope>
    <source>
        <strain evidence="2">JCM 18657</strain>
    </source>
</reference>
<dbReference type="SUPFAM" id="SSF51735">
    <property type="entry name" value="NAD(P)-binding Rossmann-fold domains"/>
    <property type="match status" value="1"/>
</dbReference>
<dbReference type="InterPro" id="IPR036291">
    <property type="entry name" value="NAD(P)-bd_dom_sf"/>
</dbReference>
<keyword evidence="2" id="KW-1185">Reference proteome</keyword>
<evidence type="ECO:0000313" key="1">
    <source>
        <dbReference type="EMBL" id="MFC7749317.1"/>
    </source>
</evidence>
<proteinExistence type="predicted"/>
<dbReference type="Gene3D" id="3.30.1780.10">
    <property type="entry name" value="ornithine cyclodeaminase, domain 1"/>
    <property type="match status" value="1"/>
</dbReference>
<accession>A0ABW2UZJ4</accession>
<dbReference type="Proteomes" id="UP001596528">
    <property type="component" value="Unassembled WGS sequence"/>
</dbReference>
<protein>
    <submittedName>
        <fullName evidence="1">2,3-diaminopropionate biosynthesis protein SbnB</fullName>
    </submittedName>
</protein>
<dbReference type="RefSeq" id="WP_138789601.1">
    <property type="nucleotide sequence ID" value="NZ_JBHTGQ010000011.1"/>
</dbReference>
<sequence length="327" mass="35873">MRYINDDHVRMMGIPWRELIERLRSVLECRLRGDAAQPLKPYLRYGDRRNRIIAMPAYVGAPLHVAGLKWIASFPGNKSRGLPRAHSVTVLNEADTGRPAAVCNSALLSQIRTAAVTALTLEELLRARAAGEAARPLDALCFGWGPVGRLHARMLFELFGDRIGALAVHDPAGVDLTGIAPQHRHRVRAAPSWQEAYKSADVVLTCTVAPGRYIDLPPKPGALLLNVSLRDYRLEALDGAVDAIVVDDWEEVCREDTDIERLHLQRGLQRDKTIALDEAVCRGRWGAAAGGGTVLFCPMGLAAFDLAVADWYVRQAERAGIGLELPD</sequence>
<name>A0ABW2UZJ4_9BACL</name>
<dbReference type="Gene3D" id="3.40.50.720">
    <property type="entry name" value="NAD(P)-binding Rossmann-like Domain"/>
    <property type="match status" value="1"/>
</dbReference>
<dbReference type="InterPro" id="IPR023401">
    <property type="entry name" value="ODC_N"/>
</dbReference>
<gene>
    <name evidence="1" type="ORF">ACFQWB_05085</name>
</gene>
<dbReference type="PANTHER" id="PTHR13812">
    <property type="entry name" value="KETIMINE REDUCTASE MU-CRYSTALLIN"/>
    <property type="match status" value="1"/>
</dbReference>
<organism evidence="1 2">
    <name type="scientific">Paenibacillus thermoaerophilus</name>
    <dbReference type="NCBI Taxonomy" id="1215385"/>
    <lineage>
        <taxon>Bacteria</taxon>
        <taxon>Bacillati</taxon>
        <taxon>Bacillota</taxon>
        <taxon>Bacilli</taxon>
        <taxon>Bacillales</taxon>
        <taxon>Paenibacillaceae</taxon>
        <taxon>Paenibacillus</taxon>
    </lineage>
</organism>
<comment type="caution">
    <text evidence="1">The sequence shown here is derived from an EMBL/GenBank/DDBJ whole genome shotgun (WGS) entry which is preliminary data.</text>
</comment>
<dbReference type="EMBL" id="JBHTGQ010000011">
    <property type="protein sequence ID" value="MFC7749317.1"/>
    <property type="molecule type" value="Genomic_DNA"/>
</dbReference>